<gene>
    <name evidence="1" type="ORF">C1645_836642</name>
</gene>
<proteinExistence type="predicted"/>
<keyword evidence="2" id="KW-1185">Reference proteome</keyword>
<comment type="caution">
    <text evidence="1">The sequence shown here is derived from an EMBL/GenBank/DDBJ whole genome shotgun (WGS) entry which is preliminary data.</text>
</comment>
<dbReference type="EMBL" id="QKYT01000763">
    <property type="protein sequence ID" value="RIA81656.1"/>
    <property type="molecule type" value="Genomic_DNA"/>
</dbReference>
<reference evidence="1 2" key="1">
    <citation type="submission" date="2018-06" db="EMBL/GenBank/DDBJ databases">
        <title>Comparative genomics reveals the genomic features of Rhizophagus irregularis, R. cerebriforme, R. diaphanum and Gigaspora rosea, and their symbiotic lifestyle signature.</title>
        <authorList>
            <person name="Morin E."/>
            <person name="San Clemente H."/>
            <person name="Chen E.C.H."/>
            <person name="De La Providencia I."/>
            <person name="Hainaut M."/>
            <person name="Kuo A."/>
            <person name="Kohler A."/>
            <person name="Murat C."/>
            <person name="Tang N."/>
            <person name="Roy S."/>
            <person name="Loubradou J."/>
            <person name="Henrissat B."/>
            <person name="Grigoriev I.V."/>
            <person name="Corradi N."/>
            <person name="Roux C."/>
            <person name="Martin F.M."/>
        </authorList>
    </citation>
    <scope>NUCLEOTIDE SEQUENCE [LARGE SCALE GENOMIC DNA]</scope>
    <source>
        <strain evidence="1 2">DAOM 227022</strain>
    </source>
</reference>
<name>A0A397SA93_9GLOM</name>
<organism evidence="1 2">
    <name type="scientific">Glomus cerebriforme</name>
    <dbReference type="NCBI Taxonomy" id="658196"/>
    <lineage>
        <taxon>Eukaryota</taxon>
        <taxon>Fungi</taxon>
        <taxon>Fungi incertae sedis</taxon>
        <taxon>Mucoromycota</taxon>
        <taxon>Glomeromycotina</taxon>
        <taxon>Glomeromycetes</taxon>
        <taxon>Glomerales</taxon>
        <taxon>Glomeraceae</taxon>
        <taxon>Glomus</taxon>
    </lineage>
</organism>
<dbReference type="OrthoDB" id="205108at2759"/>
<accession>A0A397SA93</accession>
<dbReference type="STRING" id="658196.A0A397SA93"/>
<protein>
    <submittedName>
        <fullName evidence="1">Uncharacterized protein</fullName>
    </submittedName>
</protein>
<dbReference type="Proteomes" id="UP000265703">
    <property type="component" value="Unassembled WGS sequence"/>
</dbReference>
<evidence type="ECO:0000313" key="2">
    <source>
        <dbReference type="Proteomes" id="UP000265703"/>
    </source>
</evidence>
<sequence length="79" mass="8922">MLAIIGSSAIRPILNNLQFKVNNTKWPNSIESIICIDYLKIYSKEMTSKLRPNIAVSTSSFLYEKCMLKAGPLSELNKQ</sequence>
<dbReference type="AlphaFoldDB" id="A0A397SA93"/>
<evidence type="ECO:0000313" key="1">
    <source>
        <dbReference type="EMBL" id="RIA81656.1"/>
    </source>
</evidence>